<name>A0ACC0B1B0_CATRO</name>
<dbReference type="Proteomes" id="UP001060085">
    <property type="component" value="Linkage Group LG04"/>
</dbReference>
<proteinExistence type="predicted"/>
<organism evidence="1 2">
    <name type="scientific">Catharanthus roseus</name>
    <name type="common">Madagascar periwinkle</name>
    <name type="synonym">Vinca rosea</name>
    <dbReference type="NCBI Taxonomy" id="4058"/>
    <lineage>
        <taxon>Eukaryota</taxon>
        <taxon>Viridiplantae</taxon>
        <taxon>Streptophyta</taxon>
        <taxon>Embryophyta</taxon>
        <taxon>Tracheophyta</taxon>
        <taxon>Spermatophyta</taxon>
        <taxon>Magnoliopsida</taxon>
        <taxon>eudicotyledons</taxon>
        <taxon>Gunneridae</taxon>
        <taxon>Pentapetalae</taxon>
        <taxon>asterids</taxon>
        <taxon>lamiids</taxon>
        <taxon>Gentianales</taxon>
        <taxon>Apocynaceae</taxon>
        <taxon>Rauvolfioideae</taxon>
        <taxon>Vinceae</taxon>
        <taxon>Catharanthinae</taxon>
        <taxon>Catharanthus</taxon>
    </lineage>
</organism>
<dbReference type="EMBL" id="CM044704">
    <property type="protein sequence ID" value="KAI5666416.1"/>
    <property type="molecule type" value="Genomic_DNA"/>
</dbReference>
<evidence type="ECO:0000313" key="1">
    <source>
        <dbReference type="EMBL" id="KAI5666416.1"/>
    </source>
</evidence>
<accession>A0ACC0B1B0</accession>
<gene>
    <name evidence="1" type="ORF">M9H77_16269</name>
</gene>
<reference evidence="2" key="1">
    <citation type="journal article" date="2023" name="Nat. Plants">
        <title>Single-cell RNA sequencing provides a high-resolution roadmap for understanding the multicellular compartmentation of specialized metabolism.</title>
        <authorList>
            <person name="Sun S."/>
            <person name="Shen X."/>
            <person name="Li Y."/>
            <person name="Li Y."/>
            <person name="Wang S."/>
            <person name="Li R."/>
            <person name="Zhang H."/>
            <person name="Shen G."/>
            <person name="Guo B."/>
            <person name="Wei J."/>
            <person name="Xu J."/>
            <person name="St-Pierre B."/>
            <person name="Chen S."/>
            <person name="Sun C."/>
        </authorList>
    </citation>
    <scope>NUCLEOTIDE SEQUENCE [LARGE SCALE GENOMIC DNA]</scope>
</reference>
<comment type="caution">
    <text evidence="1">The sequence shown here is derived from an EMBL/GenBank/DDBJ whole genome shotgun (WGS) entry which is preliminary data.</text>
</comment>
<keyword evidence="2" id="KW-1185">Reference proteome</keyword>
<evidence type="ECO:0000313" key="2">
    <source>
        <dbReference type="Proteomes" id="UP001060085"/>
    </source>
</evidence>
<sequence length="810" mass="89986">MLFLTLKSCSLAFNKPTVLCSHFKLVFRPYSSSSSSLISFSSSFSAKPFSLNHLIFTSSIRIISSRSMSSKPQRNAFDVLMSGRSKKKTTEESSPKKRKNRESSTPNSLNPKLINPEIPDSNEAQEAISTETEAQYVAAEDLQNGNASGNDAPLAVAKKPRVSVTPDESISEVKKKAANFNPQKAAFWERGEKVPFMFVAKGLDAISEESGRIAITEIVCNMLRTVIETTPDDLVKVVYLLANKIAPAHEGLELGIGDASIIKALAEACGAKEAHIKSKYQELGDLGLVAKVCRSSQRLMRKPEALTVAKVFDTFRDIATESGKDSQDKKKKRIKMLLVAATDCEPQYLIRLLQTKLRIGLAEQTLLAALGHAVVYAEKQSLSSANMGSRLEEAAKILKQVYSVIPVYDKIVPALLAGSVWDLPKTCNFAPGVPVGPMLAKPTKGVSEIVDKFQDMEFTCEYKYDGERAQIHYLEDGSVEIYSRNAERNTGKFPDVVAAISRLKRPSVTSFVLDCELVAYDREKKKILPFQILSTRARKNVVMSEIKVEVCIFAFDILYLDGQPLLQEQLDVRRQHLYKSFEEEPGFFQYAVAITSNDLEEIQKFLQASVDSSCEGLIIKTLNKDATYEPSKRSHNWLKLKKDYMDSVGDSLDLVPIAAFHGRGKRTGVYGAFLLACYDCNKEEFQSICKIGTGFSEAMLEERSASLRSKVIPKPKPYYRYSDSLTPDVWFEPTEVWEVKTADLTISPVHCAASGIVDPVKGISLRFPRLVRVREDKSPEDASTSEMVADMYSAQKNAQDNNNQVADDDD</sequence>
<protein>
    <submittedName>
        <fullName evidence="1">Uncharacterized protein</fullName>
    </submittedName>
</protein>